<dbReference type="InterPro" id="IPR050483">
    <property type="entry name" value="CoA-transferase_III_domain"/>
</dbReference>
<sequence>MKPLEDIRILAIEQYGAGPFGTLHLVDLGAEVIKIEDPATGGEISRRIAPMRTEGDSVFFQTFNRGKRSIALDLANDSGRAVFARLVAVSDVVFSNLRADVPGKLGLCYADLAAHNPRIVCANLSAFGRGSREAEPGYDYVLQAETGWMHLTGEPDGPPAKSGLSLVDYIGGLVAALSLTAAVHAARRTGRGCDCDLSLYDAAVSMLTYPAAWHLNGDVPALPTRHSSHPSVIPFGAFPTADGWLVVACAKEHFWRRLTVAVGRPGLAEDERYRDMEARLRHRDDLMAALDDVFATAETAHWVKVLKEHGVPCSPVRTVAEALEDPYCAARDMLVDLPHPHWGRLRLPATAVRVGDARPADTAAPALGADTGPLLRTLLGLSGEGVAALRAAGAFG</sequence>
<keyword evidence="1 2" id="KW-0808">Transferase</keyword>
<keyword evidence="3" id="KW-1185">Reference proteome</keyword>
<dbReference type="InterPro" id="IPR023606">
    <property type="entry name" value="CoA-Trfase_III_dom_1_sf"/>
</dbReference>
<gene>
    <name evidence="2" type="ORF">Ade02nite_13290</name>
</gene>
<dbReference type="Gene3D" id="3.30.1540.10">
    <property type="entry name" value="formyl-coa transferase, domain 3"/>
    <property type="match status" value="1"/>
</dbReference>
<reference evidence="2 3" key="1">
    <citation type="submission" date="2021-01" db="EMBL/GenBank/DDBJ databases">
        <title>Whole genome shotgun sequence of Actinoplanes deccanensis NBRC 13994.</title>
        <authorList>
            <person name="Komaki H."/>
            <person name="Tamura T."/>
        </authorList>
    </citation>
    <scope>NUCLEOTIDE SEQUENCE [LARGE SCALE GENOMIC DNA]</scope>
    <source>
        <strain evidence="2 3">NBRC 13994</strain>
    </source>
</reference>
<dbReference type="Pfam" id="PF02515">
    <property type="entry name" value="CoA_transf_3"/>
    <property type="match status" value="1"/>
</dbReference>
<comment type="caution">
    <text evidence="2">The sequence shown here is derived from an EMBL/GenBank/DDBJ whole genome shotgun (WGS) entry which is preliminary data.</text>
</comment>
<dbReference type="PANTHER" id="PTHR48207:SF4">
    <property type="entry name" value="BLL6097 PROTEIN"/>
    <property type="match status" value="1"/>
</dbReference>
<dbReference type="PANTHER" id="PTHR48207">
    <property type="entry name" value="SUCCINATE--HYDROXYMETHYLGLUTARATE COA-TRANSFERASE"/>
    <property type="match status" value="1"/>
</dbReference>
<evidence type="ECO:0000313" key="3">
    <source>
        <dbReference type="Proteomes" id="UP000609879"/>
    </source>
</evidence>
<name>A0ABQ3XY58_9ACTN</name>
<accession>A0ABQ3XY58</accession>
<organism evidence="2 3">
    <name type="scientific">Paractinoplanes deccanensis</name>
    <dbReference type="NCBI Taxonomy" id="113561"/>
    <lineage>
        <taxon>Bacteria</taxon>
        <taxon>Bacillati</taxon>
        <taxon>Actinomycetota</taxon>
        <taxon>Actinomycetes</taxon>
        <taxon>Micromonosporales</taxon>
        <taxon>Micromonosporaceae</taxon>
        <taxon>Paractinoplanes</taxon>
    </lineage>
</organism>
<dbReference type="EMBL" id="BOMI01000021">
    <property type="protein sequence ID" value="GID72688.1"/>
    <property type="molecule type" value="Genomic_DNA"/>
</dbReference>
<dbReference type="RefSeq" id="WP_203760627.1">
    <property type="nucleotide sequence ID" value="NZ_BAAABO010000006.1"/>
</dbReference>
<dbReference type="InterPro" id="IPR003673">
    <property type="entry name" value="CoA-Trfase_fam_III"/>
</dbReference>
<dbReference type="InterPro" id="IPR044855">
    <property type="entry name" value="CoA-Trfase_III_dom3_sf"/>
</dbReference>
<dbReference type="Gene3D" id="3.40.50.10540">
    <property type="entry name" value="Crotonobetainyl-coa:carnitine coa-transferase, domain 1"/>
    <property type="match status" value="1"/>
</dbReference>
<protein>
    <submittedName>
        <fullName evidence="2">CoA transferase</fullName>
    </submittedName>
</protein>
<evidence type="ECO:0000313" key="2">
    <source>
        <dbReference type="EMBL" id="GID72688.1"/>
    </source>
</evidence>
<dbReference type="SUPFAM" id="SSF89796">
    <property type="entry name" value="CoA-transferase family III (CaiB/BaiF)"/>
    <property type="match status" value="1"/>
</dbReference>
<evidence type="ECO:0000256" key="1">
    <source>
        <dbReference type="ARBA" id="ARBA00022679"/>
    </source>
</evidence>
<proteinExistence type="predicted"/>
<dbReference type="GO" id="GO:0016740">
    <property type="term" value="F:transferase activity"/>
    <property type="evidence" value="ECO:0007669"/>
    <property type="project" value="UniProtKB-KW"/>
</dbReference>
<dbReference type="Proteomes" id="UP000609879">
    <property type="component" value="Unassembled WGS sequence"/>
</dbReference>